<reference evidence="1" key="1">
    <citation type="submission" date="2011-01" db="EMBL/GenBank/DDBJ databases">
        <title>Evolutionary Significance of Chromosomal Super-Integrons in Vibrio vulnificus Strains.</title>
        <authorList>
            <person name="Shu H.Y."/>
            <person name="Wu K.M."/>
            <person name="Liu T.T."/>
            <person name="Liu Y.M."/>
            <person name="Liao T.L."/>
            <person name="Hor L.I."/>
            <person name="Tsai S.F."/>
            <person name="Chen C.Y."/>
        </authorList>
    </citation>
    <scope>NUCLEOTIDE SEQUENCE</scope>
    <source>
        <strain evidence="1">CECT4999</strain>
    </source>
</reference>
<dbReference type="EMBL" id="AB609751">
    <property type="protein sequence ID" value="BBE38931.1"/>
    <property type="molecule type" value="Genomic_DNA"/>
</dbReference>
<dbReference type="AlphaFoldDB" id="A0A6S4Q1A0"/>
<name>A0A6S4Q1A0_VIBVL</name>
<accession>A0A6S4Q1A0</accession>
<proteinExistence type="predicted"/>
<protein>
    <submittedName>
        <fullName evidence="1">Uncharacterized protein</fullName>
    </submittedName>
</protein>
<evidence type="ECO:0000313" key="1">
    <source>
        <dbReference type="EMBL" id="BBE38931.1"/>
    </source>
</evidence>
<organism evidence="1">
    <name type="scientific">Vibrio vulnificus</name>
    <dbReference type="NCBI Taxonomy" id="672"/>
    <lineage>
        <taxon>Bacteria</taxon>
        <taxon>Pseudomonadati</taxon>
        <taxon>Pseudomonadota</taxon>
        <taxon>Gammaproteobacteria</taxon>
        <taxon>Vibrionales</taxon>
        <taxon>Vibrionaceae</taxon>
        <taxon>Vibrio</taxon>
    </lineage>
</organism>
<sequence length="45" mass="5326">MLTALRKQKRSVVTAKKLRFISMRAFQKQNLKLNQEVSFLGYLLQ</sequence>